<dbReference type="PANTHER" id="PTHR34512:SF30">
    <property type="entry name" value="OUTER MEMBRANE PROTEIN ASSEMBLY FACTOR BAMB"/>
    <property type="match status" value="1"/>
</dbReference>
<dbReference type="Gene3D" id="2.130.10.10">
    <property type="entry name" value="YVTN repeat-like/Quinoprotein amine dehydrogenase"/>
    <property type="match status" value="2"/>
</dbReference>
<feature type="chain" id="PRO_5022035477" evidence="1">
    <location>
        <begin position="23"/>
        <end position="429"/>
    </location>
</feature>
<dbReference type="InterPro" id="IPR002372">
    <property type="entry name" value="PQQ_rpt_dom"/>
</dbReference>
<sequence precursor="true">MKFPLISCVMFLCFAFALEAVSADWPAFRGPQGNGVSEESGFATSWDSDKNIIWRTPLPGPGNGSPIVIGDEVFLLCAEDQGQKRSTICLDRADGSQKWIQTVNYDKIEETHKTNPFCPSTPASDGEHLYVWHRSAGMHCYKLDGTPVWSRDLGEFHHIWGGGPSPLLYKDMVIQLCGPGERTFLIAFDKKTGETRWQSEVEPGGSASDKGRYVGTWATPSIVNVDGKDQILCPYHTRVVSYDPQSGKEINFIEGLHAEKSDLCYTSLMIRGETAVILGGFRGPGFAFKLGGQGNTTESHRIWHTGDLRNPQRIGTGVIVDDFVYMANADNSGSLECFSIKTGEQTWKLPRSENGPHWASMVFAEGKLYATGQKGTTTVFEPNPEKLEVVSINKLGEDCNATPAFSNGEIFIRTGAAIYCISDKALAKK</sequence>
<keyword evidence="1" id="KW-0732">Signal</keyword>
<proteinExistence type="predicted"/>
<accession>A0A517QLX1</accession>
<dbReference type="InterPro" id="IPR011047">
    <property type="entry name" value="Quinoprotein_ADH-like_sf"/>
</dbReference>
<dbReference type="Pfam" id="PF13360">
    <property type="entry name" value="PQQ_2"/>
    <property type="match status" value="1"/>
</dbReference>
<evidence type="ECO:0000313" key="3">
    <source>
        <dbReference type="EMBL" id="QDT32547.1"/>
    </source>
</evidence>
<gene>
    <name evidence="3" type="primary">bamB_3</name>
    <name evidence="3" type="ORF">Mal48_17940</name>
</gene>
<reference evidence="3 4" key="1">
    <citation type="submission" date="2019-02" db="EMBL/GenBank/DDBJ databases">
        <title>Deep-cultivation of Planctomycetes and their phenomic and genomic characterization uncovers novel biology.</title>
        <authorList>
            <person name="Wiegand S."/>
            <person name="Jogler M."/>
            <person name="Boedeker C."/>
            <person name="Pinto D."/>
            <person name="Vollmers J."/>
            <person name="Rivas-Marin E."/>
            <person name="Kohn T."/>
            <person name="Peeters S.H."/>
            <person name="Heuer A."/>
            <person name="Rast P."/>
            <person name="Oberbeckmann S."/>
            <person name="Bunk B."/>
            <person name="Jeske O."/>
            <person name="Meyerdierks A."/>
            <person name="Storesund J.E."/>
            <person name="Kallscheuer N."/>
            <person name="Luecker S."/>
            <person name="Lage O.M."/>
            <person name="Pohl T."/>
            <person name="Merkel B.J."/>
            <person name="Hornburger P."/>
            <person name="Mueller R.-W."/>
            <person name="Bruemmer F."/>
            <person name="Labrenz M."/>
            <person name="Spormann A.M."/>
            <person name="Op den Camp H."/>
            <person name="Overmann J."/>
            <person name="Amann R."/>
            <person name="Jetten M.S.M."/>
            <person name="Mascher T."/>
            <person name="Medema M.H."/>
            <person name="Devos D.P."/>
            <person name="Kaster A.-K."/>
            <person name="Ovreas L."/>
            <person name="Rohde M."/>
            <person name="Galperin M.Y."/>
            <person name="Jogler C."/>
        </authorList>
    </citation>
    <scope>NUCLEOTIDE SEQUENCE [LARGE SCALE GENOMIC DNA]</scope>
    <source>
        <strain evidence="3 4">Mal48</strain>
    </source>
</reference>
<dbReference type="Proteomes" id="UP000315724">
    <property type="component" value="Chromosome"/>
</dbReference>
<feature type="signal peptide" evidence="1">
    <location>
        <begin position="1"/>
        <end position="22"/>
    </location>
</feature>
<dbReference type="InterPro" id="IPR015943">
    <property type="entry name" value="WD40/YVTN_repeat-like_dom_sf"/>
</dbReference>
<dbReference type="AlphaFoldDB" id="A0A517QLX1"/>
<dbReference type="EMBL" id="CP036267">
    <property type="protein sequence ID" value="QDT32547.1"/>
    <property type="molecule type" value="Genomic_DNA"/>
</dbReference>
<feature type="domain" description="Pyrrolo-quinoline quinone repeat" evidence="2">
    <location>
        <begin position="86"/>
        <end position="348"/>
    </location>
</feature>
<organism evidence="3 4">
    <name type="scientific">Thalassoglobus polymorphus</name>
    <dbReference type="NCBI Taxonomy" id="2527994"/>
    <lineage>
        <taxon>Bacteria</taxon>
        <taxon>Pseudomonadati</taxon>
        <taxon>Planctomycetota</taxon>
        <taxon>Planctomycetia</taxon>
        <taxon>Planctomycetales</taxon>
        <taxon>Planctomycetaceae</taxon>
        <taxon>Thalassoglobus</taxon>
    </lineage>
</organism>
<evidence type="ECO:0000259" key="2">
    <source>
        <dbReference type="Pfam" id="PF13360"/>
    </source>
</evidence>
<dbReference type="SUPFAM" id="SSF50998">
    <property type="entry name" value="Quinoprotein alcohol dehydrogenase-like"/>
    <property type="match status" value="1"/>
</dbReference>
<dbReference type="OrthoDB" id="244732at2"/>
<dbReference type="SMART" id="SM00564">
    <property type="entry name" value="PQQ"/>
    <property type="match status" value="2"/>
</dbReference>
<protein>
    <submittedName>
        <fullName evidence="3">Outer membrane protein assembly factor BamB</fullName>
    </submittedName>
</protein>
<keyword evidence="4" id="KW-1185">Reference proteome</keyword>
<dbReference type="RefSeq" id="WP_145197879.1">
    <property type="nucleotide sequence ID" value="NZ_CP036267.1"/>
</dbReference>
<name>A0A517QLX1_9PLAN</name>
<dbReference type="PANTHER" id="PTHR34512">
    <property type="entry name" value="CELL SURFACE PROTEIN"/>
    <property type="match status" value="1"/>
</dbReference>
<dbReference type="KEGG" id="tpol:Mal48_17940"/>
<evidence type="ECO:0000256" key="1">
    <source>
        <dbReference type="SAM" id="SignalP"/>
    </source>
</evidence>
<dbReference type="InterPro" id="IPR018391">
    <property type="entry name" value="PQQ_b-propeller_rpt"/>
</dbReference>
<evidence type="ECO:0000313" key="4">
    <source>
        <dbReference type="Proteomes" id="UP000315724"/>
    </source>
</evidence>